<sequence length="69" mass="7579">MILSVAYANPRGCNIFGFKVGGMVNAKYDDRGRLMVEAPKTKVMMHVKEIGGRLAIRSMAGQTLVTFCK</sequence>
<evidence type="ECO:0000313" key="2">
    <source>
        <dbReference type="Proteomes" id="UP000251526"/>
    </source>
</evidence>
<gene>
    <name evidence="1" type="ORF">CPT_LL5_11</name>
</gene>
<reference evidence="2" key="1">
    <citation type="submission" date="2018-06" db="EMBL/GenBank/DDBJ databases">
        <title>Complete genome of Escherichia coli bacteriophage LL5.</title>
        <authorList>
            <person name="Lessor L."/>
            <person name="Piya D.K."/>
            <person name="Gill J.J."/>
            <person name="Young R."/>
        </authorList>
    </citation>
    <scope>NUCLEOTIDE SEQUENCE [LARGE SCALE GENOMIC DNA]</scope>
    <source>
        <strain evidence="2">Escherichia coli str. MG1655</strain>
    </source>
</reference>
<dbReference type="EMBL" id="MH491968">
    <property type="protein sequence ID" value="AWY04313.1"/>
    <property type="molecule type" value="Genomic_DNA"/>
</dbReference>
<proteinExistence type="predicted"/>
<organism evidence="1 2">
    <name type="scientific">Escherichia phage LL5</name>
    <dbReference type="NCBI Taxonomy" id="2233992"/>
    <lineage>
        <taxon>Viruses</taxon>
        <taxon>Duplodnaviria</taxon>
        <taxon>Heunggongvirae</taxon>
        <taxon>Uroviricota</taxon>
        <taxon>Caudoviricetes</taxon>
        <taxon>Drexlerviridae</taxon>
        <taxon>Tempevirinae</taxon>
        <taxon>Tlsvirus</taxon>
        <taxon>Tlsvirus LL5</taxon>
    </lineage>
</organism>
<accession>A0A2Z4Q461</accession>
<keyword evidence="2" id="KW-1185">Reference proteome</keyword>
<protein>
    <submittedName>
        <fullName evidence="1">Uncharacterized protein</fullName>
    </submittedName>
</protein>
<dbReference type="Proteomes" id="UP000251526">
    <property type="component" value="Segment"/>
</dbReference>
<name>A0A2Z4Q461_9CAUD</name>
<evidence type="ECO:0000313" key="1">
    <source>
        <dbReference type="EMBL" id="AWY04313.1"/>
    </source>
</evidence>